<proteinExistence type="predicted"/>
<dbReference type="AlphaFoldDB" id="A0A4Z1STJ5"/>
<dbReference type="EMBL" id="VDLU01000002">
    <property type="protein sequence ID" value="TNJ29204.1"/>
    <property type="molecule type" value="Genomic_DNA"/>
</dbReference>
<feature type="region of interest" description="Disordered" evidence="1">
    <location>
        <begin position="15"/>
        <end position="34"/>
    </location>
</feature>
<dbReference type="PROSITE" id="PS50086">
    <property type="entry name" value="TBC_RABGAP"/>
    <property type="match status" value="1"/>
</dbReference>
<reference evidence="3 4" key="1">
    <citation type="submission" date="2019-05" db="EMBL/GenBank/DDBJ databases">
        <title>The compact genome of Giardia muris reveals important steps in the evolution of intestinal protozoan parasites.</title>
        <authorList>
            <person name="Xu F."/>
            <person name="Jimenez-Gonzalez A."/>
            <person name="Einarsson E."/>
            <person name="Astvaldsson A."/>
            <person name="Peirasmaki D."/>
            <person name="Eckmann L."/>
            <person name="Andersson J.O."/>
            <person name="Svard S.G."/>
            <person name="Jerlstrom-Hultqvist J."/>
        </authorList>
    </citation>
    <scope>NUCLEOTIDE SEQUENCE [LARGE SCALE GENOMIC DNA]</scope>
    <source>
        <strain evidence="3 4">Roberts-Thomson</strain>
    </source>
</reference>
<evidence type="ECO:0000313" key="4">
    <source>
        <dbReference type="Proteomes" id="UP000315496"/>
    </source>
</evidence>
<evidence type="ECO:0000313" key="3">
    <source>
        <dbReference type="EMBL" id="TNJ29204.1"/>
    </source>
</evidence>
<name>A0A4Z1STJ5_GIAMU</name>
<protein>
    <recommendedName>
        <fullName evidence="2">Rab-GAP TBC domain-containing protein</fullName>
    </recommendedName>
</protein>
<dbReference type="OrthoDB" id="10249775at2759"/>
<dbReference type="InterPro" id="IPR000195">
    <property type="entry name" value="Rab-GAP-TBC_dom"/>
</dbReference>
<dbReference type="Gene3D" id="1.10.472.80">
    <property type="entry name" value="Ypt/Rab-GAP domain of gyp1p, domain 3"/>
    <property type="match status" value="1"/>
</dbReference>
<gene>
    <name evidence="3" type="ORF">GMRT_14971</name>
</gene>
<dbReference type="VEuPathDB" id="GiardiaDB:GMRT_14971"/>
<keyword evidence="4" id="KW-1185">Reference proteome</keyword>
<evidence type="ECO:0000259" key="2">
    <source>
        <dbReference type="PROSITE" id="PS50086"/>
    </source>
</evidence>
<dbReference type="InterPro" id="IPR042507">
    <property type="entry name" value="TBC1D19"/>
</dbReference>
<feature type="domain" description="Rab-GAP TBC" evidence="2">
    <location>
        <begin position="184"/>
        <end position="408"/>
    </location>
</feature>
<evidence type="ECO:0000256" key="1">
    <source>
        <dbReference type="SAM" id="MobiDB-lite"/>
    </source>
</evidence>
<dbReference type="PANTHER" id="PTHR16110">
    <property type="entry name" value="TBC1 DOMAIN FAMILY MEMBER 19"/>
    <property type="match status" value="1"/>
</dbReference>
<dbReference type="PANTHER" id="PTHR16110:SF1">
    <property type="entry name" value="TBC1 DOMAIN FAMILY MEMBER 19"/>
    <property type="match status" value="1"/>
</dbReference>
<sequence length="460" mass="51025">MDVLRDPALSPDTWAPFYSEVSQPPPSPLQGPVTTTATPQVVNEIQTAHNEFRRFIAFKLRDVCNTAGIQQMATPLKPGQLKPDNSLLPYGAREVARFLAHLGASLQQKLVISTLSFPALSTGFPLLANNKYTDPILLQQHFAEMSPALRQVGLDDRLVAPFAAISHSFFTKNSDRVVEIARRGIHDADRPAAWSLLLGVQTTTQNKPARKSSTGGSRKKPPSQVINPATDTLTFIDILVLSDIAETASDEHHFIFQAALTRLLPQFINTPISLPRDAYLYERIAVRDTDGTMIPASGILPFRGLSLYLAPFLFLYDEEDALIHARACYTKYFYRLHTLDGLAPLVGLAELLVAEACPDIITRFKTLQAVDPDAGLLSILVPWLMSGFAGYLMPREYFQLWDRILGYDCLELLSVFAAALIIFKARTTIHLTDGKDVQYYMHDLSGTLVVPLLQMALFDV</sequence>
<comment type="caution">
    <text evidence="3">The sequence shown here is derived from an EMBL/GenBank/DDBJ whole genome shotgun (WGS) entry which is preliminary data.</text>
</comment>
<feature type="compositionally biased region" description="Polar residues" evidence="1">
    <location>
        <begin position="203"/>
        <end position="216"/>
    </location>
</feature>
<dbReference type="Proteomes" id="UP000315496">
    <property type="component" value="Chromosome 2"/>
</dbReference>
<accession>A0A4Z1STJ5</accession>
<organism evidence="3 4">
    <name type="scientific">Giardia muris</name>
    <dbReference type="NCBI Taxonomy" id="5742"/>
    <lineage>
        <taxon>Eukaryota</taxon>
        <taxon>Metamonada</taxon>
        <taxon>Diplomonadida</taxon>
        <taxon>Hexamitidae</taxon>
        <taxon>Giardiinae</taxon>
        <taxon>Giardia</taxon>
    </lineage>
</organism>
<feature type="region of interest" description="Disordered" evidence="1">
    <location>
        <begin position="203"/>
        <end position="226"/>
    </location>
</feature>